<evidence type="ECO:0000256" key="6">
    <source>
        <dbReference type="ARBA" id="ARBA00022741"/>
    </source>
</evidence>
<sequence length="426" mass="47558">MDAINKIHEFLRFGSVLGLERMHVLLEKLGNPQDELKVIHVAGTNGKGSICRYVYEVLQAAGYQTGLYTSPYIEVFNERIEFDGAYISDEDLNRCSEVVLAKAEEMVKEGEESPTEFEVVTAIAFLYFKEQKADYVVLEVGLGGRGDSTNVVKHPLACVIASISLDHTDRLGETIPEIAFEKAGIIKAGCPVISATDRAEAKEVFIRRAEELDAPFYDVQKLSYEITEQTLAGYRFETEILGKKYDIEISMLGKHQIQNALAALYTIALLNEQGSITVTMEAIKQGFRWAKQIGRFEILKRDPFVIIDGAHNPDGSNALREAVNRHFEGKKILMTVGILQDKDVDEVLDNFLAITNDFVVTEPENPRKLAAAQLAKMITAKGGNCIIIESPKDAAEYGKQRYEDYDLLLFAGSLYLIGEIRGYLHE</sequence>
<dbReference type="FunFam" id="3.40.1190.10:FF:000011">
    <property type="entry name" value="Folylpolyglutamate synthase/dihydrofolate synthase"/>
    <property type="match status" value="1"/>
</dbReference>
<dbReference type="GO" id="GO:0005524">
    <property type="term" value="F:ATP binding"/>
    <property type="evidence" value="ECO:0007669"/>
    <property type="project" value="UniProtKB-KW"/>
</dbReference>
<dbReference type="InterPro" id="IPR004101">
    <property type="entry name" value="Mur_ligase_C"/>
</dbReference>
<comment type="caution">
    <text evidence="14">The sequence shown here is derived from an EMBL/GenBank/DDBJ whole genome shotgun (WGS) entry which is preliminary data.</text>
</comment>
<keyword evidence="4 11" id="KW-0436">Ligase</keyword>
<keyword evidence="15" id="KW-1185">Reference proteome</keyword>
<evidence type="ECO:0000256" key="7">
    <source>
        <dbReference type="ARBA" id="ARBA00022840"/>
    </source>
</evidence>
<dbReference type="GO" id="GO:0008841">
    <property type="term" value="F:dihydrofolate synthase activity"/>
    <property type="evidence" value="ECO:0007669"/>
    <property type="project" value="TreeGrafter"/>
</dbReference>
<dbReference type="InterPro" id="IPR036615">
    <property type="entry name" value="Mur_ligase_C_dom_sf"/>
</dbReference>
<dbReference type="Gene3D" id="3.40.1190.10">
    <property type="entry name" value="Mur-like, catalytic domain"/>
    <property type="match status" value="1"/>
</dbReference>
<dbReference type="Pfam" id="PF02875">
    <property type="entry name" value="Mur_ligase_C"/>
    <property type="match status" value="1"/>
</dbReference>
<dbReference type="SUPFAM" id="SSF53244">
    <property type="entry name" value="MurD-like peptide ligases, peptide-binding domain"/>
    <property type="match status" value="1"/>
</dbReference>
<keyword evidence="5" id="KW-0479">Metal-binding</keyword>
<dbReference type="STRING" id="1776384.GCA_900086585_03604"/>
<dbReference type="EC" id="6.3.2.17" evidence="3"/>
<evidence type="ECO:0000313" key="14">
    <source>
        <dbReference type="EMBL" id="RHJ88042.1"/>
    </source>
</evidence>
<evidence type="ECO:0000256" key="5">
    <source>
        <dbReference type="ARBA" id="ARBA00022723"/>
    </source>
</evidence>
<keyword evidence="8" id="KW-0460">Magnesium</keyword>
<dbReference type="PANTHER" id="PTHR11136">
    <property type="entry name" value="FOLYLPOLYGLUTAMATE SYNTHASE-RELATED"/>
    <property type="match status" value="1"/>
</dbReference>
<feature type="domain" description="Mur ligase central" evidence="13">
    <location>
        <begin position="41"/>
        <end position="265"/>
    </location>
</feature>
<dbReference type="GO" id="GO:0005737">
    <property type="term" value="C:cytoplasm"/>
    <property type="evidence" value="ECO:0007669"/>
    <property type="project" value="TreeGrafter"/>
</dbReference>
<dbReference type="AlphaFoldDB" id="A0A415E337"/>
<evidence type="ECO:0000259" key="12">
    <source>
        <dbReference type="Pfam" id="PF02875"/>
    </source>
</evidence>
<evidence type="ECO:0000256" key="11">
    <source>
        <dbReference type="PIRNR" id="PIRNR001563"/>
    </source>
</evidence>
<evidence type="ECO:0000313" key="15">
    <source>
        <dbReference type="Proteomes" id="UP000284841"/>
    </source>
</evidence>
<dbReference type="NCBIfam" id="TIGR01499">
    <property type="entry name" value="folC"/>
    <property type="match status" value="1"/>
</dbReference>
<organism evidence="14 15">
    <name type="scientific">Emergencia timonensis</name>
    <dbReference type="NCBI Taxonomy" id="1776384"/>
    <lineage>
        <taxon>Bacteria</taxon>
        <taxon>Bacillati</taxon>
        <taxon>Bacillota</taxon>
        <taxon>Clostridia</taxon>
        <taxon>Peptostreptococcales</taxon>
        <taxon>Anaerovoracaceae</taxon>
        <taxon>Emergencia</taxon>
    </lineage>
</organism>
<dbReference type="OrthoDB" id="9809356at2"/>
<dbReference type="Gene3D" id="3.90.190.20">
    <property type="entry name" value="Mur ligase, C-terminal domain"/>
    <property type="match status" value="1"/>
</dbReference>
<evidence type="ECO:0000256" key="9">
    <source>
        <dbReference type="ARBA" id="ARBA00030592"/>
    </source>
</evidence>
<dbReference type="PROSITE" id="PS01012">
    <property type="entry name" value="FOLYLPOLYGLU_SYNT_2"/>
    <property type="match status" value="1"/>
</dbReference>
<dbReference type="PANTHER" id="PTHR11136:SF0">
    <property type="entry name" value="DIHYDROFOLATE SYNTHETASE-RELATED"/>
    <property type="match status" value="1"/>
</dbReference>
<proteinExistence type="inferred from homology"/>
<dbReference type="Proteomes" id="UP000284841">
    <property type="component" value="Unassembled WGS sequence"/>
</dbReference>
<dbReference type="EMBL" id="QRMS01000002">
    <property type="protein sequence ID" value="RHJ88042.1"/>
    <property type="molecule type" value="Genomic_DNA"/>
</dbReference>
<evidence type="ECO:0000256" key="3">
    <source>
        <dbReference type="ARBA" id="ARBA00013025"/>
    </source>
</evidence>
<evidence type="ECO:0000256" key="1">
    <source>
        <dbReference type="ARBA" id="ARBA00001946"/>
    </source>
</evidence>
<protein>
    <recommendedName>
        <fullName evidence="3">tetrahydrofolate synthase</fullName>
        <ecNumber evidence="3">6.3.2.17</ecNumber>
    </recommendedName>
    <alternativeName>
        <fullName evidence="9">Tetrahydrofolylpolyglutamate synthase</fullName>
    </alternativeName>
</protein>
<dbReference type="GO" id="GO:0046872">
    <property type="term" value="F:metal ion binding"/>
    <property type="evidence" value="ECO:0007669"/>
    <property type="project" value="UniProtKB-KW"/>
</dbReference>
<dbReference type="InterPro" id="IPR001645">
    <property type="entry name" value="Folylpolyglutamate_synth"/>
</dbReference>
<evidence type="ECO:0000256" key="8">
    <source>
        <dbReference type="ARBA" id="ARBA00022842"/>
    </source>
</evidence>
<gene>
    <name evidence="14" type="ORF">DW099_06390</name>
</gene>
<comment type="cofactor">
    <cofactor evidence="1">
        <name>Mg(2+)</name>
        <dbReference type="ChEBI" id="CHEBI:18420"/>
    </cofactor>
</comment>
<evidence type="ECO:0000256" key="10">
    <source>
        <dbReference type="ARBA" id="ARBA00047493"/>
    </source>
</evidence>
<dbReference type="InterPro" id="IPR018109">
    <property type="entry name" value="Folylpolyglutamate_synth_CS"/>
</dbReference>
<dbReference type="GO" id="GO:0004326">
    <property type="term" value="F:tetrahydrofolylpolyglutamate synthase activity"/>
    <property type="evidence" value="ECO:0007669"/>
    <property type="project" value="UniProtKB-EC"/>
</dbReference>
<evidence type="ECO:0000259" key="13">
    <source>
        <dbReference type="Pfam" id="PF08245"/>
    </source>
</evidence>
<reference evidence="14 15" key="1">
    <citation type="submission" date="2018-08" db="EMBL/GenBank/DDBJ databases">
        <title>A genome reference for cultivated species of the human gut microbiota.</title>
        <authorList>
            <person name="Zou Y."/>
            <person name="Xue W."/>
            <person name="Luo G."/>
        </authorList>
    </citation>
    <scope>NUCLEOTIDE SEQUENCE [LARGE SCALE GENOMIC DNA]</scope>
    <source>
        <strain evidence="14 15">AM07-24</strain>
    </source>
</reference>
<accession>A0A415E337</accession>
<dbReference type="InterPro" id="IPR013221">
    <property type="entry name" value="Mur_ligase_cen"/>
</dbReference>
<comment type="similarity">
    <text evidence="2 11">Belongs to the folylpolyglutamate synthase family.</text>
</comment>
<dbReference type="InterPro" id="IPR036565">
    <property type="entry name" value="Mur-like_cat_sf"/>
</dbReference>
<dbReference type="PIRSF" id="PIRSF001563">
    <property type="entry name" value="Folylpolyglu_synth"/>
    <property type="match status" value="1"/>
</dbReference>
<evidence type="ECO:0000256" key="2">
    <source>
        <dbReference type="ARBA" id="ARBA00008276"/>
    </source>
</evidence>
<feature type="domain" description="Mur ligase C-terminal" evidence="12">
    <location>
        <begin position="294"/>
        <end position="413"/>
    </location>
</feature>
<comment type="catalytic activity">
    <reaction evidence="10">
        <text>(6S)-5,6,7,8-tetrahydrofolyl-(gamma-L-Glu)(n) + L-glutamate + ATP = (6S)-5,6,7,8-tetrahydrofolyl-(gamma-L-Glu)(n+1) + ADP + phosphate + H(+)</text>
        <dbReference type="Rhea" id="RHEA:10580"/>
        <dbReference type="Rhea" id="RHEA-COMP:14738"/>
        <dbReference type="Rhea" id="RHEA-COMP:14740"/>
        <dbReference type="ChEBI" id="CHEBI:15378"/>
        <dbReference type="ChEBI" id="CHEBI:29985"/>
        <dbReference type="ChEBI" id="CHEBI:30616"/>
        <dbReference type="ChEBI" id="CHEBI:43474"/>
        <dbReference type="ChEBI" id="CHEBI:141005"/>
        <dbReference type="ChEBI" id="CHEBI:456216"/>
        <dbReference type="EC" id="6.3.2.17"/>
    </reaction>
</comment>
<dbReference type="SUPFAM" id="SSF53623">
    <property type="entry name" value="MurD-like peptide ligases, catalytic domain"/>
    <property type="match status" value="1"/>
</dbReference>
<evidence type="ECO:0000256" key="4">
    <source>
        <dbReference type="ARBA" id="ARBA00022598"/>
    </source>
</evidence>
<dbReference type="RefSeq" id="WP_118334529.1">
    <property type="nucleotide sequence ID" value="NZ_AP025567.1"/>
</dbReference>
<keyword evidence="6 11" id="KW-0547">Nucleotide-binding</keyword>
<name>A0A415E337_9FIRM</name>
<keyword evidence="7 11" id="KW-0067">ATP-binding</keyword>
<dbReference type="Pfam" id="PF08245">
    <property type="entry name" value="Mur_ligase_M"/>
    <property type="match status" value="1"/>
</dbReference>